<evidence type="ECO:0000313" key="2">
    <source>
        <dbReference type="EMBL" id="KAA0889864.1"/>
    </source>
</evidence>
<comment type="caution">
    <text evidence="2">The sequence shown here is derived from an EMBL/GenBank/DDBJ whole genome shotgun (WGS) entry which is preliminary data.</text>
</comment>
<dbReference type="OrthoDB" id="9814129at2"/>
<organism evidence="2 3">
    <name type="scientific">Oryzomonas rubra</name>
    <dbReference type="NCBI Taxonomy" id="2509454"/>
    <lineage>
        <taxon>Bacteria</taxon>
        <taxon>Pseudomonadati</taxon>
        <taxon>Thermodesulfobacteriota</taxon>
        <taxon>Desulfuromonadia</taxon>
        <taxon>Geobacterales</taxon>
        <taxon>Geobacteraceae</taxon>
        <taxon>Oryzomonas</taxon>
    </lineage>
</organism>
<reference evidence="2 3" key="1">
    <citation type="submission" date="2019-04" db="EMBL/GenBank/DDBJ databases">
        <title>Geobacter ruber sp. nov., ferric-reducing bacteria isolated from paddy soil.</title>
        <authorList>
            <person name="Xu Z."/>
            <person name="Masuda Y."/>
            <person name="Itoh H."/>
            <person name="Senoo K."/>
        </authorList>
    </citation>
    <scope>NUCLEOTIDE SEQUENCE [LARGE SCALE GENOMIC DNA]</scope>
    <source>
        <strain evidence="2 3">Red88</strain>
    </source>
</reference>
<sequence length="882" mass="96835">MNNASSDDHNSWQQNPMTTKRNALHSLVVSTPPSHSAATPCTPEEWFALGITFTKSQNYIDAELSFRRALELAPHSLETLLNLGYVLGEQGKTEEALGCYESVLAEAPGNAKARYNRAAHLLRRGELAAGFADYEARFAAIQDVDCRVYPQPRWDGSPLNGRSILVYCEQGFGDAILFGRYVPLLAGQGGKVVLEAQPPLLSLLATLPGVDRVVAKSANPPVTDCHIPLLSLPHLFGTTLETIPVSVPYLFPSESLASVWRARTASEPGILRIGLVWAGKERPYPNRSCPPEYLVPLLATPGVRFFSLQIGERERFPLPPEFAAGVIDHTDGIRDFADTAALILTLDLVITIDSAVAHLAGALGKPVWILLPCAADWRWLEDRSDSPWYPTMRLFRQPGPGDWGAVLNEVTGTLRDVTTHEAVGATLTDEQCDSLFRGAMESLEQNVPDAAVAQFLKLLPLFPDNPAVWFNLGRARRLQRNRADAEKCFRRALLLKPDSPDIWLALGRLYLELKAFEEAEACLGKAHELAPGSVDILLDLGAALVPQGKTTEAFCCDQKILAIKPDCTEAIYNMGFLQLRSGDFLPGFANFEQRLSIERFQIDPRIYPQQRWDGSPLAGRTILVFGEQGMGDSIQFSRYIPLIAQRGGTVVFEVEKPLVPLFNSLPGVAQVVPKSGTPPATDVYIQSLSLPHIFHTTIDTVPNRVPYLAPEPSKVAAWRQLLAGDSAFRVGLVWRGNPRNPLDQDRSSSLAAFSPLAALDGVSYYSLQVGPAAEEAVSPPAGMEITDLTSRLEDFSDTAALIANLDLVISIETAVAHLAGALGRPVWVLLSHNHCWRWLVGRDDSPWYPTMHLFRQERPGDWGGAVQRVKNALESLVRERAN</sequence>
<name>A0A5A9XAH7_9BACT</name>
<feature type="repeat" description="TPR" evidence="1">
    <location>
        <begin position="466"/>
        <end position="499"/>
    </location>
</feature>
<feature type="repeat" description="TPR" evidence="1">
    <location>
        <begin position="500"/>
        <end position="533"/>
    </location>
</feature>
<dbReference type="Gene3D" id="3.40.50.2000">
    <property type="entry name" value="Glycogen Phosphorylase B"/>
    <property type="match status" value="2"/>
</dbReference>
<dbReference type="EMBL" id="SRSD01000008">
    <property type="protein sequence ID" value="KAA0889864.1"/>
    <property type="molecule type" value="Genomic_DNA"/>
</dbReference>
<dbReference type="SUPFAM" id="SSF53756">
    <property type="entry name" value="UDP-Glycosyltransferase/glycogen phosphorylase"/>
    <property type="match status" value="2"/>
</dbReference>
<dbReference type="PROSITE" id="PS50005">
    <property type="entry name" value="TPR"/>
    <property type="match status" value="4"/>
</dbReference>
<dbReference type="InterPro" id="IPR052943">
    <property type="entry name" value="TMTC_O-mannosyl-trnsfr"/>
</dbReference>
<dbReference type="Gene3D" id="1.25.40.10">
    <property type="entry name" value="Tetratricopeptide repeat domain"/>
    <property type="match status" value="3"/>
</dbReference>
<dbReference type="SMART" id="SM00028">
    <property type="entry name" value="TPR"/>
    <property type="match status" value="8"/>
</dbReference>
<dbReference type="PANTHER" id="PTHR44809:SF1">
    <property type="entry name" value="PROTEIN O-MANNOSYL-TRANSFERASE TMTC1"/>
    <property type="match status" value="1"/>
</dbReference>
<accession>A0A5A9XAH7</accession>
<dbReference type="Pfam" id="PF13432">
    <property type="entry name" value="TPR_16"/>
    <property type="match status" value="2"/>
</dbReference>
<keyword evidence="1" id="KW-0802">TPR repeat</keyword>
<evidence type="ECO:0000313" key="3">
    <source>
        <dbReference type="Proteomes" id="UP000324298"/>
    </source>
</evidence>
<feature type="repeat" description="TPR" evidence="1">
    <location>
        <begin position="77"/>
        <end position="110"/>
    </location>
</feature>
<gene>
    <name evidence="2" type="ORF">ET418_13935</name>
</gene>
<evidence type="ECO:0000256" key="1">
    <source>
        <dbReference type="PROSITE-ProRule" id="PRU00339"/>
    </source>
</evidence>
<keyword evidence="3" id="KW-1185">Reference proteome</keyword>
<dbReference type="Proteomes" id="UP000324298">
    <property type="component" value="Unassembled WGS sequence"/>
</dbReference>
<proteinExistence type="predicted"/>
<dbReference type="AlphaFoldDB" id="A0A5A9XAH7"/>
<feature type="repeat" description="TPR" evidence="1">
    <location>
        <begin position="43"/>
        <end position="76"/>
    </location>
</feature>
<dbReference type="PANTHER" id="PTHR44809">
    <property type="match status" value="1"/>
</dbReference>
<dbReference type="SUPFAM" id="SSF48452">
    <property type="entry name" value="TPR-like"/>
    <property type="match status" value="1"/>
</dbReference>
<dbReference type="InterPro" id="IPR019734">
    <property type="entry name" value="TPR_rpt"/>
</dbReference>
<protein>
    <submittedName>
        <fullName evidence="2">Tetratricopeptide repeat protein</fullName>
    </submittedName>
</protein>
<dbReference type="InterPro" id="IPR011990">
    <property type="entry name" value="TPR-like_helical_dom_sf"/>
</dbReference>